<dbReference type="CDD" id="cd02209">
    <property type="entry name" value="cupin_XRE_C"/>
    <property type="match status" value="1"/>
</dbReference>
<keyword evidence="1" id="KW-0238">DNA-binding</keyword>
<sequence length="195" mass="21166">MPGTSGKGTVGPAIGATLRELREGRGMSARQLAELSDLSAAMISRIESGSVSPSIATLEAIAIALDVPLVSLFRDTAMGHANYTHVKAGEGLPSTRISDDHVHEYLDLATRMRRDIRFQANLITLYRQDARPPIYVGHGVVFIHVLRGEAIYLYGPREIVLGPGDSLCVDAELRHGFGRLITDEFVFLNVQAEKG</sequence>
<evidence type="ECO:0000313" key="4">
    <source>
        <dbReference type="Proteomes" id="UP000287447"/>
    </source>
</evidence>
<reference evidence="4" key="1">
    <citation type="submission" date="2019-01" db="EMBL/GenBank/DDBJ databases">
        <title>Gri0909 isolated from a small marine red alga.</title>
        <authorList>
            <person name="Kim J."/>
            <person name="Jeong S.E."/>
            <person name="Jeon C.O."/>
        </authorList>
    </citation>
    <scope>NUCLEOTIDE SEQUENCE [LARGE SCALE GENOMIC DNA]</scope>
    <source>
        <strain evidence="4">Gri0909</strain>
    </source>
</reference>
<dbReference type="SUPFAM" id="SSF47413">
    <property type="entry name" value="lambda repressor-like DNA-binding domains"/>
    <property type="match status" value="1"/>
</dbReference>
<dbReference type="InterPro" id="IPR011051">
    <property type="entry name" value="RmlC_Cupin_sf"/>
</dbReference>
<dbReference type="PROSITE" id="PS50943">
    <property type="entry name" value="HTH_CROC1"/>
    <property type="match status" value="1"/>
</dbReference>
<dbReference type="PANTHER" id="PTHR46797">
    <property type="entry name" value="HTH-TYPE TRANSCRIPTIONAL REGULATOR"/>
    <property type="match status" value="1"/>
</dbReference>
<dbReference type="PANTHER" id="PTHR46797:SF1">
    <property type="entry name" value="METHYLPHOSPHONATE SYNTHASE"/>
    <property type="match status" value="1"/>
</dbReference>
<dbReference type="AlphaFoldDB" id="A0A437QQD7"/>
<comment type="caution">
    <text evidence="3">The sequence shown here is derived from an EMBL/GenBank/DDBJ whole genome shotgun (WGS) entry which is preliminary data.</text>
</comment>
<accession>A0A437QQD7</accession>
<dbReference type="Pfam" id="PF01381">
    <property type="entry name" value="HTH_3"/>
    <property type="match status" value="1"/>
</dbReference>
<dbReference type="InterPro" id="IPR050807">
    <property type="entry name" value="TransReg_Diox_bact_type"/>
</dbReference>
<name>A0A437QQD7_9PROT</name>
<dbReference type="InterPro" id="IPR010982">
    <property type="entry name" value="Lambda_DNA-bd_dom_sf"/>
</dbReference>
<dbReference type="GO" id="GO:0003700">
    <property type="term" value="F:DNA-binding transcription factor activity"/>
    <property type="evidence" value="ECO:0007669"/>
    <property type="project" value="TreeGrafter"/>
</dbReference>
<dbReference type="OrthoDB" id="9805356at2"/>
<dbReference type="Proteomes" id="UP000287447">
    <property type="component" value="Unassembled WGS sequence"/>
</dbReference>
<evidence type="ECO:0000259" key="2">
    <source>
        <dbReference type="PROSITE" id="PS50943"/>
    </source>
</evidence>
<dbReference type="CDD" id="cd00093">
    <property type="entry name" value="HTH_XRE"/>
    <property type="match status" value="1"/>
</dbReference>
<dbReference type="EMBL" id="SADE01000002">
    <property type="protein sequence ID" value="RVU36732.1"/>
    <property type="molecule type" value="Genomic_DNA"/>
</dbReference>
<dbReference type="InterPro" id="IPR014710">
    <property type="entry name" value="RmlC-like_jellyroll"/>
</dbReference>
<gene>
    <name evidence="3" type="ORF">EOI86_16325</name>
</gene>
<protein>
    <submittedName>
        <fullName evidence="3">Helix-turn-helix domain-containing protein</fullName>
    </submittedName>
</protein>
<dbReference type="Gene3D" id="1.10.260.40">
    <property type="entry name" value="lambda repressor-like DNA-binding domains"/>
    <property type="match status" value="1"/>
</dbReference>
<dbReference type="InterPro" id="IPR001387">
    <property type="entry name" value="Cro/C1-type_HTH"/>
</dbReference>
<dbReference type="GO" id="GO:0003677">
    <property type="term" value="F:DNA binding"/>
    <property type="evidence" value="ECO:0007669"/>
    <property type="project" value="UniProtKB-KW"/>
</dbReference>
<proteinExistence type="predicted"/>
<organism evidence="3 4">
    <name type="scientific">Hwanghaeella grinnelliae</name>
    <dbReference type="NCBI Taxonomy" id="2500179"/>
    <lineage>
        <taxon>Bacteria</taxon>
        <taxon>Pseudomonadati</taxon>
        <taxon>Pseudomonadota</taxon>
        <taxon>Alphaproteobacteria</taxon>
        <taxon>Rhodospirillales</taxon>
        <taxon>Rhodospirillaceae</taxon>
        <taxon>Hwanghaeella</taxon>
    </lineage>
</organism>
<dbReference type="Gene3D" id="2.60.120.10">
    <property type="entry name" value="Jelly Rolls"/>
    <property type="match status" value="1"/>
</dbReference>
<dbReference type="GO" id="GO:0005829">
    <property type="term" value="C:cytosol"/>
    <property type="evidence" value="ECO:0007669"/>
    <property type="project" value="TreeGrafter"/>
</dbReference>
<feature type="domain" description="HTH cro/C1-type" evidence="2">
    <location>
        <begin position="18"/>
        <end position="72"/>
    </location>
</feature>
<dbReference type="SMART" id="SM00530">
    <property type="entry name" value="HTH_XRE"/>
    <property type="match status" value="1"/>
</dbReference>
<evidence type="ECO:0000313" key="3">
    <source>
        <dbReference type="EMBL" id="RVU36732.1"/>
    </source>
</evidence>
<dbReference type="RefSeq" id="WP_127766208.1">
    <property type="nucleotide sequence ID" value="NZ_SADE01000002.1"/>
</dbReference>
<evidence type="ECO:0000256" key="1">
    <source>
        <dbReference type="ARBA" id="ARBA00023125"/>
    </source>
</evidence>
<dbReference type="SUPFAM" id="SSF51182">
    <property type="entry name" value="RmlC-like cupins"/>
    <property type="match status" value="1"/>
</dbReference>
<keyword evidence="4" id="KW-1185">Reference proteome</keyword>